<keyword evidence="1" id="KW-0472">Membrane</keyword>
<comment type="caution">
    <text evidence="2">The sequence shown here is derived from an EMBL/GenBank/DDBJ whole genome shotgun (WGS) entry which is preliminary data.</text>
</comment>
<evidence type="ECO:0000313" key="3">
    <source>
        <dbReference type="Proteomes" id="UP000502823"/>
    </source>
</evidence>
<evidence type="ECO:0008006" key="4">
    <source>
        <dbReference type="Google" id="ProtNLM"/>
    </source>
</evidence>
<evidence type="ECO:0000313" key="2">
    <source>
        <dbReference type="EMBL" id="GFG34613.1"/>
    </source>
</evidence>
<keyword evidence="1" id="KW-1133">Transmembrane helix</keyword>
<proteinExistence type="predicted"/>
<keyword evidence="1" id="KW-0812">Transmembrane</keyword>
<name>A0A6L2PPW0_COPFO</name>
<feature type="transmembrane region" description="Helical" evidence="1">
    <location>
        <begin position="174"/>
        <end position="198"/>
    </location>
</feature>
<organism evidence="2 3">
    <name type="scientific">Coptotermes formosanus</name>
    <name type="common">Formosan subterranean termite</name>
    <dbReference type="NCBI Taxonomy" id="36987"/>
    <lineage>
        <taxon>Eukaryota</taxon>
        <taxon>Metazoa</taxon>
        <taxon>Ecdysozoa</taxon>
        <taxon>Arthropoda</taxon>
        <taxon>Hexapoda</taxon>
        <taxon>Insecta</taxon>
        <taxon>Pterygota</taxon>
        <taxon>Neoptera</taxon>
        <taxon>Polyneoptera</taxon>
        <taxon>Dictyoptera</taxon>
        <taxon>Blattodea</taxon>
        <taxon>Blattoidea</taxon>
        <taxon>Termitoidae</taxon>
        <taxon>Rhinotermitidae</taxon>
        <taxon>Coptotermes</taxon>
    </lineage>
</organism>
<sequence length="352" mass="38658">MCHRSNTLVGAVPGAMPCHDSLDCARKNLVGYTCQNLRCVCDPTTDTGLFSCRGRMFGAECRSDYECADELNLVCSRNELGRCRCRGGYTWNSIKNNCYMINEFEYEGGNTVVIGRYALTLNLRVHYMRQQSSLHAYDRRTKFYRHRCNISNNISATNLSVIQGSGGFGSPQDVFSVCLVVLLTVGFIYVGMKGFWCCGKFWKRQQRRLTRELDEIPHQQQDIWVAPYRVLSSLNGMETHSSLGLSPSSSFPLHPIPCVGLFLPSGSLAAAAAASTMAPTMSPPPYEEAVSPPPYEEALAPPPYEEALKHNIILSSFPSATTVILPTAPPIQGPPNTMPGGAFMCNSQGGLT</sequence>
<gene>
    <name evidence="2" type="ORF">Cfor_01942</name>
</gene>
<accession>A0A6L2PPW0</accession>
<dbReference type="AlphaFoldDB" id="A0A6L2PPW0"/>
<reference evidence="3" key="1">
    <citation type="submission" date="2020-01" db="EMBL/GenBank/DDBJ databases">
        <title>Draft genome sequence of the Termite Coptotermes fromosanus.</title>
        <authorList>
            <person name="Itakura S."/>
            <person name="Yosikawa Y."/>
            <person name="Umezawa K."/>
        </authorList>
    </citation>
    <scope>NUCLEOTIDE SEQUENCE [LARGE SCALE GENOMIC DNA]</scope>
</reference>
<evidence type="ECO:0000256" key="1">
    <source>
        <dbReference type="SAM" id="Phobius"/>
    </source>
</evidence>
<dbReference type="Proteomes" id="UP000502823">
    <property type="component" value="Unassembled WGS sequence"/>
</dbReference>
<dbReference type="InParanoid" id="A0A6L2PPW0"/>
<keyword evidence="3" id="KW-1185">Reference proteome</keyword>
<protein>
    <recommendedName>
        <fullName evidence="4">EB domain-containing protein</fullName>
    </recommendedName>
</protein>
<dbReference type="OrthoDB" id="8181009at2759"/>
<dbReference type="EMBL" id="BLKM01000498">
    <property type="protein sequence ID" value="GFG34613.1"/>
    <property type="molecule type" value="Genomic_DNA"/>
</dbReference>